<dbReference type="PANTHER" id="PTHR33204:SF37">
    <property type="entry name" value="HTH-TYPE TRANSCRIPTIONAL REGULATOR YODB"/>
    <property type="match status" value="1"/>
</dbReference>
<accession>A0ABW1V3L0</accession>
<evidence type="ECO:0000259" key="5">
    <source>
        <dbReference type="PROSITE" id="PS51118"/>
    </source>
</evidence>
<evidence type="ECO:0000256" key="1">
    <source>
        <dbReference type="ARBA" id="ARBA00023015"/>
    </source>
</evidence>
<dbReference type="RefSeq" id="WP_379231909.1">
    <property type="nucleotide sequence ID" value="NZ_JBHSTE010000002.1"/>
</dbReference>
<dbReference type="PANTHER" id="PTHR33204">
    <property type="entry name" value="TRANSCRIPTIONAL REGULATOR, MARR FAMILY"/>
    <property type="match status" value="1"/>
</dbReference>
<keyword evidence="3" id="KW-0804">Transcription</keyword>
<sequence>MKNHKLNRRSNCPIAFSLDLIGDSWSLLIIRDIIFAGKRTFGEFLASDEGIARNILTNRLSRLENLGLISKKPHPSDKRKDLYELTDSGLDFIPILLELSVWGAKHEPETAEALAWLADVGMDKSDLIQLIRETVKKGGSVFVGSGNVLEVINEQNEGKEQSAKNR</sequence>
<name>A0ABW1V3L0_9BACL</name>
<keyword evidence="7" id="KW-1185">Reference proteome</keyword>
<dbReference type="InterPro" id="IPR036388">
    <property type="entry name" value="WH-like_DNA-bd_sf"/>
</dbReference>
<dbReference type="InterPro" id="IPR000835">
    <property type="entry name" value="HTH_MarR-typ"/>
</dbReference>
<protein>
    <submittedName>
        <fullName evidence="6">Winged helix-turn-helix transcriptional regulator</fullName>
    </submittedName>
</protein>
<evidence type="ECO:0000256" key="3">
    <source>
        <dbReference type="ARBA" id="ARBA00023163"/>
    </source>
</evidence>
<evidence type="ECO:0000256" key="2">
    <source>
        <dbReference type="ARBA" id="ARBA00023125"/>
    </source>
</evidence>
<dbReference type="EMBL" id="JBHSTE010000002">
    <property type="protein sequence ID" value="MFC6332004.1"/>
    <property type="molecule type" value="Genomic_DNA"/>
</dbReference>
<keyword evidence="1" id="KW-0805">Transcription regulation</keyword>
<dbReference type="PROSITE" id="PS51118">
    <property type="entry name" value="HTH_HXLR"/>
    <property type="match status" value="1"/>
</dbReference>
<evidence type="ECO:0000313" key="7">
    <source>
        <dbReference type="Proteomes" id="UP001596233"/>
    </source>
</evidence>
<comment type="caution">
    <text evidence="6">The sequence shown here is derived from an EMBL/GenBank/DDBJ whole genome shotgun (WGS) entry which is preliminary data.</text>
</comment>
<dbReference type="Pfam" id="PF01638">
    <property type="entry name" value="HxlR"/>
    <property type="match status" value="1"/>
</dbReference>
<organism evidence="6 7">
    <name type="scientific">Paenibacillus septentrionalis</name>
    <dbReference type="NCBI Taxonomy" id="429342"/>
    <lineage>
        <taxon>Bacteria</taxon>
        <taxon>Bacillati</taxon>
        <taxon>Bacillota</taxon>
        <taxon>Bacilli</taxon>
        <taxon>Bacillales</taxon>
        <taxon>Paenibacillaceae</taxon>
        <taxon>Paenibacillus</taxon>
    </lineage>
</organism>
<dbReference type="PROSITE" id="PS50995">
    <property type="entry name" value="HTH_MARR_2"/>
    <property type="match status" value="1"/>
</dbReference>
<dbReference type="InterPro" id="IPR002577">
    <property type="entry name" value="HTH_HxlR"/>
</dbReference>
<evidence type="ECO:0000259" key="4">
    <source>
        <dbReference type="PROSITE" id="PS50995"/>
    </source>
</evidence>
<dbReference type="InterPro" id="IPR036390">
    <property type="entry name" value="WH_DNA-bd_sf"/>
</dbReference>
<gene>
    <name evidence="6" type="ORF">ACFP56_05165</name>
</gene>
<proteinExistence type="predicted"/>
<feature type="domain" description="HTH marR-type" evidence="4">
    <location>
        <begin position="1"/>
        <end position="136"/>
    </location>
</feature>
<dbReference type="Gene3D" id="1.10.10.10">
    <property type="entry name" value="Winged helix-like DNA-binding domain superfamily/Winged helix DNA-binding domain"/>
    <property type="match status" value="1"/>
</dbReference>
<dbReference type="Proteomes" id="UP001596233">
    <property type="component" value="Unassembled WGS sequence"/>
</dbReference>
<feature type="domain" description="HTH hxlR-type" evidence="5">
    <location>
        <begin position="12"/>
        <end position="111"/>
    </location>
</feature>
<dbReference type="SUPFAM" id="SSF46785">
    <property type="entry name" value="Winged helix' DNA-binding domain"/>
    <property type="match status" value="1"/>
</dbReference>
<keyword evidence="2" id="KW-0238">DNA-binding</keyword>
<evidence type="ECO:0000313" key="6">
    <source>
        <dbReference type="EMBL" id="MFC6332004.1"/>
    </source>
</evidence>
<reference evidence="7" key="1">
    <citation type="journal article" date="2019" name="Int. J. Syst. Evol. Microbiol.">
        <title>The Global Catalogue of Microorganisms (GCM) 10K type strain sequencing project: providing services to taxonomists for standard genome sequencing and annotation.</title>
        <authorList>
            <consortium name="The Broad Institute Genomics Platform"/>
            <consortium name="The Broad Institute Genome Sequencing Center for Infectious Disease"/>
            <person name="Wu L."/>
            <person name="Ma J."/>
        </authorList>
    </citation>
    <scope>NUCLEOTIDE SEQUENCE [LARGE SCALE GENOMIC DNA]</scope>
    <source>
        <strain evidence="7">PCU 280</strain>
    </source>
</reference>